<evidence type="ECO:0000313" key="1">
    <source>
        <dbReference type="EMBL" id="SMB79404.1"/>
    </source>
</evidence>
<accession>A0A1W1UF48</accession>
<dbReference type="STRING" id="645990.SAMN00120144_3128"/>
<dbReference type="OrthoDB" id="1495945at2"/>
<gene>
    <name evidence="1" type="ORF">SAMN00120144_3128</name>
</gene>
<dbReference type="RefSeq" id="WP_084443024.1">
    <property type="nucleotide sequence ID" value="NZ_FWWW01000007.1"/>
</dbReference>
<reference evidence="1 2" key="1">
    <citation type="submission" date="2017-04" db="EMBL/GenBank/DDBJ databases">
        <authorList>
            <person name="Afonso C.L."/>
            <person name="Miller P.J."/>
            <person name="Scott M.A."/>
            <person name="Spackman E."/>
            <person name="Goraichik I."/>
            <person name="Dimitrov K.M."/>
            <person name="Suarez D.L."/>
            <person name="Swayne D.E."/>
        </authorList>
    </citation>
    <scope>NUCLEOTIDE SEQUENCE [LARGE SCALE GENOMIC DNA]</scope>
    <source>
        <strain evidence="1 2">DSM 11622</strain>
    </source>
</reference>
<dbReference type="AlphaFoldDB" id="A0A1W1UF48"/>
<proteinExistence type="predicted"/>
<sequence>MKQRMRRPLQDELTEAMHGEFTVDAETEQRHRVQTARSSVAMGMFTPAQAAEAYDVPLAEVEAAVSLPGTLP</sequence>
<dbReference type="EMBL" id="FWWW01000007">
    <property type="protein sequence ID" value="SMB79404.1"/>
    <property type="molecule type" value="Genomic_DNA"/>
</dbReference>
<organism evidence="1 2">
    <name type="scientific">Hymenobacter roseosalivarius DSM 11622</name>
    <dbReference type="NCBI Taxonomy" id="645990"/>
    <lineage>
        <taxon>Bacteria</taxon>
        <taxon>Pseudomonadati</taxon>
        <taxon>Bacteroidota</taxon>
        <taxon>Cytophagia</taxon>
        <taxon>Cytophagales</taxon>
        <taxon>Hymenobacteraceae</taxon>
        <taxon>Hymenobacter</taxon>
    </lineage>
</organism>
<dbReference type="Proteomes" id="UP000192266">
    <property type="component" value="Unassembled WGS sequence"/>
</dbReference>
<evidence type="ECO:0000313" key="2">
    <source>
        <dbReference type="Proteomes" id="UP000192266"/>
    </source>
</evidence>
<name>A0A1W1UF48_9BACT</name>
<protein>
    <submittedName>
        <fullName evidence="1">Uncharacterized protein</fullName>
    </submittedName>
</protein>
<keyword evidence="2" id="KW-1185">Reference proteome</keyword>